<organism evidence="1 2">
    <name type="scientific">Scleroderma citrinum Foug A</name>
    <dbReference type="NCBI Taxonomy" id="1036808"/>
    <lineage>
        <taxon>Eukaryota</taxon>
        <taxon>Fungi</taxon>
        <taxon>Dikarya</taxon>
        <taxon>Basidiomycota</taxon>
        <taxon>Agaricomycotina</taxon>
        <taxon>Agaricomycetes</taxon>
        <taxon>Agaricomycetidae</taxon>
        <taxon>Boletales</taxon>
        <taxon>Sclerodermatineae</taxon>
        <taxon>Sclerodermataceae</taxon>
        <taxon>Scleroderma</taxon>
    </lineage>
</organism>
<protein>
    <recommendedName>
        <fullName evidence="3">Retrotransposon gag domain-containing protein</fullName>
    </recommendedName>
</protein>
<proteinExistence type="predicted"/>
<gene>
    <name evidence="1" type="ORF">SCLCIDRAFT_1193672</name>
</gene>
<dbReference type="HOGENOM" id="CLU_108608_1_0_1"/>
<evidence type="ECO:0000313" key="2">
    <source>
        <dbReference type="Proteomes" id="UP000053989"/>
    </source>
</evidence>
<dbReference type="EMBL" id="KN822099">
    <property type="protein sequence ID" value="KIM57519.1"/>
    <property type="molecule type" value="Genomic_DNA"/>
</dbReference>
<accession>A0A0C3DMR3</accession>
<dbReference type="STRING" id="1036808.A0A0C3DMR3"/>
<name>A0A0C3DMR3_9AGAM</name>
<feature type="non-terminal residue" evidence="1">
    <location>
        <position position="1"/>
    </location>
</feature>
<dbReference type="Proteomes" id="UP000053989">
    <property type="component" value="Unassembled WGS sequence"/>
</dbReference>
<dbReference type="OrthoDB" id="3205788at2759"/>
<dbReference type="InParanoid" id="A0A0C3DMR3"/>
<reference evidence="2" key="2">
    <citation type="submission" date="2015-01" db="EMBL/GenBank/DDBJ databases">
        <title>Evolutionary Origins and Diversification of the Mycorrhizal Mutualists.</title>
        <authorList>
            <consortium name="DOE Joint Genome Institute"/>
            <consortium name="Mycorrhizal Genomics Consortium"/>
            <person name="Kohler A."/>
            <person name="Kuo A."/>
            <person name="Nagy L.G."/>
            <person name="Floudas D."/>
            <person name="Copeland A."/>
            <person name="Barry K.W."/>
            <person name="Cichocki N."/>
            <person name="Veneault-Fourrey C."/>
            <person name="LaButti K."/>
            <person name="Lindquist E.A."/>
            <person name="Lipzen A."/>
            <person name="Lundell T."/>
            <person name="Morin E."/>
            <person name="Murat C."/>
            <person name="Riley R."/>
            <person name="Ohm R."/>
            <person name="Sun H."/>
            <person name="Tunlid A."/>
            <person name="Henrissat B."/>
            <person name="Grigoriev I.V."/>
            <person name="Hibbett D.S."/>
            <person name="Martin F."/>
        </authorList>
    </citation>
    <scope>NUCLEOTIDE SEQUENCE [LARGE SCALE GENOMIC DNA]</scope>
    <source>
        <strain evidence="2">Foug A</strain>
    </source>
</reference>
<keyword evidence="2" id="KW-1185">Reference proteome</keyword>
<reference evidence="1 2" key="1">
    <citation type="submission" date="2014-04" db="EMBL/GenBank/DDBJ databases">
        <authorList>
            <consortium name="DOE Joint Genome Institute"/>
            <person name="Kuo A."/>
            <person name="Kohler A."/>
            <person name="Nagy L.G."/>
            <person name="Floudas D."/>
            <person name="Copeland A."/>
            <person name="Barry K.W."/>
            <person name="Cichocki N."/>
            <person name="Veneault-Fourrey C."/>
            <person name="LaButti K."/>
            <person name="Lindquist E.A."/>
            <person name="Lipzen A."/>
            <person name="Lundell T."/>
            <person name="Morin E."/>
            <person name="Murat C."/>
            <person name="Sun H."/>
            <person name="Tunlid A."/>
            <person name="Henrissat B."/>
            <person name="Grigoriev I.V."/>
            <person name="Hibbett D.S."/>
            <person name="Martin F."/>
            <person name="Nordberg H.P."/>
            <person name="Cantor M.N."/>
            <person name="Hua S.X."/>
        </authorList>
    </citation>
    <scope>NUCLEOTIDE SEQUENCE [LARGE SCALE GENOMIC DNA]</scope>
    <source>
        <strain evidence="1 2">Foug A</strain>
    </source>
</reference>
<evidence type="ECO:0008006" key="3">
    <source>
        <dbReference type="Google" id="ProtNLM"/>
    </source>
</evidence>
<sequence length="124" mass="14690">YLDGQAYQFYERDVLDLKKRYTLTTFFEGLFDYVFPADFRMQQCDKFDACKQDGRSVLDFLRRLQEIADMVGDISDRDVVLAFWRHCQPYLRTELTRNGYDATTISIITLESECIVMHQTCLVQ</sequence>
<evidence type="ECO:0000313" key="1">
    <source>
        <dbReference type="EMBL" id="KIM57519.1"/>
    </source>
</evidence>
<dbReference type="AlphaFoldDB" id="A0A0C3DMR3"/>